<name>A0A7G8LIM1_9CAUD</name>
<sequence length="89" mass="9944">MTDRKPDPPLVEIAGSVLAAKPDEMPAVLAELENQFVVMSRRDFNSMMATVAMHQAEYKKENSTLRQLLNLPDLDAVDQAEHFATESDL</sequence>
<proteinExistence type="predicted"/>
<dbReference type="GeneID" id="70080699"/>
<evidence type="ECO:0000313" key="1">
    <source>
        <dbReference type="EMBL" id="QNJ57093.1"/>
    </source>
</evidence>
<dbReference type="KEGG" id="vg:70080699"/>
<protein>
    <submittedName>
        <fullName evidence="1">Uncharacterized protein</fullName>
    </submittedName>
</protein>
<evidence type="ECO:0000313" key="2">
    <source>
        <dbReference type="Proteomes" id="UP000515957"/>
    </source>
</evidence>
<dbReference type="Proteomes" id="UP000515957">
    <property type="component" value="Segment"/>
</dbReference>
<accession>A0A7G8LIM1</accession>
<reference evidence="1 2" key="1">
    <citation type="submission" date="2020-06" db="EMBL/GenBank/DDBJ databases">
        <authorList>
            <person name="Herren C.D."/>
            <person name="Smith Caldas M."/>
            <person name="Brooke G.M."/>
            <person name="Cabrera L.J."/>
            <person name="Caudill C.B."/>
            <person name="Ewell K.O."/>
            <person name="Haas C.L."/>
            <person name="Shapland G.L."/>
            <person name="Sitek C.J."/>
            <person name="Thompson J.S."/>
            <person name="Pollenz R.S."/>
            <person name="Garlena R.A."/>
            <person name="Russell D.A."/>
            <person name="Pope W.H."/>
            <person name="Jacobs-Sera D."/>
            <person name="Hatfull G.F."/>
        </authorList>
    </citation>
    <scope>NUCLEOTIDE SEQUENCE [LARGE SCALE GENOMIC DNA]</scope>
</reference>
<gene>
    <name evidence="1" type="primary">50</name>
    <name evidence="1" type="ORF">SEA_RABBITRUN_50</name>
</gene>
<dbReference type="EMBL" id="MT658805">
    <property type="protein sequence ID" value="QNJ57093.1"/>
    <property type="molecule type" value="Genomic_DNA"/>
</dbReference>
<dbReference type="RefSeq" id="YP_010246163.1">
    <property type="nucleotide sequence ID" value="NC_060133.1"/>
</dbReference>
<organism evidence="1 2">
    <name type="scientific">Gordonia phage Rabbitrun</name>
    <dbReference type="NCBI Taxonomy" id="2762280"/>
    <lineage>
        <taxon>Viruses</taxon>
        <taxon>Duplodnaviria</taxon>
        <taxon>Heunggongvirae</taxon>
        <taxon>Uroviricota</taxon>
        <taxon>Caudoviricetes</taxon>
        <taxon>Deeyouvirinae</taxon>
        <taxon>Nevillevirus</taxon>
        <taxon>Nevillevirus rabbitrun</taxon>
    </lineage>
</organism>
<keyword evidence="2" id="KW-1185">Reference proteome</keyword>